<dbReference type="Gene3D" id="1.20.1280.50">
    <property type="match status" value="1"/>
</dbReference>
<proteinExistence type="predicted"/>
<keyword evidence="5" id="KW-1185">Reference proteome</keyword>
<dbReference type="SUPFAM" id="SSF81383">
    <property type="entry name" value="F-box domain"/>
    <property type="match status" value="1"/>
</dbReference>
<protein>
    <recommendedName>
        <fullName evidence="3">F-box domain-containing protein</fullName>
    </recommendedName>
</protein>
<comment type="caution">
    <text evidence="4">The sequence shown here is derived from an EMBL/GenBank/DDBJ whole genome shotgun (WGS) entry which is preliminary data.</text>
</comment>
<dbReference type="Pfam" id="PF00646">
    <property type="entry name" value="F-box"/>
    <property type="match status" value="1"/>
</dbReference>
<dbReference type="InterPro" id="IPR001810">
    <property type="entry name" value="F-box_dom"/>
</dbReference>
<gene>
    <name evidence="4" type="ORF">WJX73_004578</name>
</gene>
<dbReference type="PANTHER" id="PTHR10706:SF130">
    <property type="entry name" value="F-BOX ONLY PROTEIN 31"/>
    <property type="match status" value="1"/>
</dbReference>
<dbReference type="Pfam" id="PF12014">
    <property type="entry name" value="Cyclin_D1_bind"/>
    <property type="match status" value="1"/>
</dbReference>
<dbReference type="PANTHER" id="PTHR10706">
    <property type="entry name" value="F-BOX FAMILY PROTEIN"/>
    <property type="match status" value="1"/>
</dbReference>
<dbReference type="SMART" id="SM00256">
    <property type="entry name" value="FBOX"/>
    <property type="match status" value="1"/>
</dbReference>
<evidence type="ECO:0000259" key="3">
    <source>
        <dbReference type="PROSITE" id="PS50181"/>
    </source>
</evidence>
<evidence type="ECO:0000256" key="1">
    <source>
        <dbReference type="ARBA" id="ARBA00004906"/>
    </source>
</evidence>
<dbReference type="PROSITE" id="PS50181">
    <property type="entry name" value="FBOX"/>
    <property type="match status" value="1"/>
</dbReference>
<dbReference type="InterPro" id="IPR045048">
    <property type="entry name" value="FBXO31/39"/>
</dbReference>
<organism evidence="4 5">
    <name type="scientific">Symbiochloris irregularis</name>
    <dbReference type="NCBI Taxonomy" id="706552"/>
    <lineage>
        <taxon>Eukaryota</taxon>
        <taxon>Viridiplantae</taxon>
        <taxon>Chlorophyta</taxon>
        <taxon>core chlorophytes</taxon>
        <taxon>Trebouxiophyceae</taxon>
        <taxon>Trebouxiales</taxon>
        <taxon>Trebouxiaceae</taxon>
        <taxon>Symbiochloris</taxon>
    </lineage>
</organism>
<accession>A0AAW1PZ55</accession>
<dbReference type="Proteomes" id="UP001465755">
    <property type="component" value="Unassembled WGS sequence"/>
</dbReference>
<dbReference type="EMBL" id="JALJOQ010000005">
    <property type="protein sequence ID" value="KAK9813387.1"/>
    <property type="molecule type" value="Genomic_DNA"/>
</dbReference>
<evidence type="ECO:0000256" key="2">
    <source>
        <dbReference type="ARBA" id="ARBA00022786"/>
    </source>
</evidence>
<sequence length="427" mass="47093">MLPEPQGEPAVPAVANLLELPGDVLVPCLQLLSPKDVCSFRAASRRCKSLADSPCIWQELCRANGVTSLHGWNVDTYRDLYRTLLHKFGSLPGVWSGSTPSVGSLLLVEVSPPTLHASSVIPQRLNGAFCKGAVFTITLLGPGQLSIKCCRPGRVRPHEPSGQFDFGALPTCAHHPGFLNFRGRECFSFHCVNACQQDVLELHSRLMAAVSVHTAGHNFPEITPELRELQILQYIINHQALWLPAPQAPQGDEVTIFHRLRIPRGRHPMEGLWKGTFGGHGVEIVTFEAVDTQAGQELWARKVTGDPNVPHSQLTFRVFFHCPINENGERIAHPQREHDFRIPSDHAVDVNVRSCPALVVQGRYRAEGQVARVRFRDPKWVPLQVMIFEGGMVGVSWTTLATFSLFVPLDISVPALVPQSATRGATN</sequence>
<reference evidence="4 5" key="1">
    <citation type="journal article" date="2024" name="Nat. Commun.">
        <title>Phylogenomics reveals the evolutionary origins of lichenization in chlorophyte algae.</title>
        <authorList>
            <person name="Puginier C."/>
            <person name="Libourel C."/>
            <person name="Otte J."/>
            <person name="Skaloud P."/>
            <person name="Haon M."/>
            <person name="Grisel S."/>
            <person name="Petersen M."/>
            <person name="Berrin J.G."/>
            <person name="Delaux P.M."/>
            <person name="Dal Grande F."/>
            <person name="Keller J."/>
        </authorList>
    </citation>
    <scope>NUCLEOTIDE SEQUENCE [LARGE SCALE GENOMIC DNA]</scope>
    <source>
        <strain evidence="4 5">SAG 2036</strain>
    </source>
</reference>
<evidence type="ECO:0000313" key="5">
    <source>
        <dbReference type="Proteomes" id="UP001465755"/>
    </source>
</evidence>
<evidence type="ECO:0000313" key="4">
    <source>
        <dbReference type="EMBL" id="KAK9813387.1"/>
    </source>
</evidence>
<name>A0AAW1PZ55_9CHLO</name>
<dbReference type="AlphaFoldDB" id="A0AAW1PZ55"/>
<dbReference type="InterPro" id="IPR036047">
    <property type="entry name" value="F-box-like_dom_sf"/>
</dbReference>
<feature type="domain" description="F-box" evidence="3">
    <location>
        <begin position="14"/>
        <end position="60"/>
    </location>
</feature>
<comment type="pathway">
    <text evidence="1">Protein modification; protein ubiquitination.</text>
</comment>
<keyword evidence="2" id="KW-0833">Ubl conjugation pathway</keyword>